<name>A0A1V6SYM9_9EURO</name>
<evidence type="ECO:0000256" key="1">
    <source>
        <dbReference type="SAM" id="Phobius"/>
    </source>
</evidence>
<gene>
    <name evidence="3" type="ORF">PENSTE_c016G06514</name>
</gene>
<dbReference type="PANTHER" id="PTHR43805:SF1">
    <property type="entry name" value="GP-PDE DOMAIN-CONTAINING PROTEIN"/>
    <property type="match status" value="1"/>
</dbReference>
<organism evidence="3 4">
    <name type="scientific">Penicillium steckii</name>
    <dbReference type="NCBI Taxonomy" id="303698"/>
    <lineage>
        <taxon>Eukaryota</taxon>
        <taxon>Fungi</taxon>
        <taxon>Dikarya</taxon>
        <taxon>Ascomycota</taxon>
        <taxon>Pezizomycotina</taxon>
        <taxon>Eurotiomycetes</taxon>
        <taxon>Eurotiomycetidae</taxon>
        <taxon>Eurotiales</taxon>
        <taxon>Aspergillaceae</taxon>
        <taxon>Penicillium</taxon>
    </lineage>
</organism>
<dbReference type="OrthoDB" id="1058301at2759"/>
<dbReference type="Pfam" id="PF03009">
    <property type="entry name" value="GDPD"/>
    <property type="match status" value="1"/>
</dbReference>
<evidence type="ECO:0000313" key="3">
    <source>
        <dbReference type="EMBL" id="OQE19066.1"/>
    </source>
</evidence>
<dbReference type="InterPro" id="IPR017946">
    <property type="entry name" value="PLC-like_Pdiesterase_TIM-brl"/>
</dbReference>
<keyword evidence="1" id="KW-0472">Membrane</keyword>
<evidence type="ECO:0000259" key="2">
    <source>
        <dbReference type="PROSITE" id="PS51704"/>
    </source>
</evidence>
<proteinExistence type="predicted"/>
<sequence>MTEQSPIHHSSDTPAHFLHSPVGEYSRLPQIISHRGYKGSFPENTLLAIDEAVKAGTHALELDLHLSRDGVVVLSHDATLKRCFGVKRKVVDCDWTELKSLRTLMPSHEPMPRLVDVLEYLRQPGREHIWVLLDIKLDNDPDTIMKNIAQTIESVPIPAIGPDWHRRVVLGCWSARYLPFRAKHLPRYPMTLICFDLSYARQFMHVPRISFNVSQRILLGPLGRGFLEEARAAHRRVYVWTVNAPNLMRWCLRHEVDGVITDEPSHYRQVREEWEQGRNDASLIRYDSSKDGLTFSQRAQILIATVFVVCFGWLLRRRYLPAVEKVQFEERKLS</sequence>
<keyword evidence="1" id="KW-1133">Transmembrane helix</keyword>
<dbReference type="AlphaFoldDB" id="A0A1V6SYM9"/>
<feature type="transmembrane region" description="Helical" evidence="1">
    <location>
        <begin position="299"/>
        <end position="315"/>
    </location>
</feature>
<feature type="domain" description="GP-PDE" evidence="2">
    <location>
        <begin position="29"/>
        <end position="271"/>
    </location>
</feature>
<dbReference type="Proteomes" id="UP000191285">
    <property type="component" value="Unassembled WGS sequence"/>
</dbReference>
<dbReference type="Gene3D" id="3.20.20.190">
    <property type="entry name" value="Phosphatidylinositol (PI) phosphodiesterase"/>
    <property type="match status" value="1"/>
</dbReference>
<accession>A0A1V6SYM9</accession>
<keyword evidence="4" id="KW-1185">Reference proteome</keyword>
<dbReference type="PROSITE" id="PS51704">
    <property type="entry name" value="GP_PDE"/>
    <property type="match status" value="1"/>
</dbReference>
<evidence type="ECO:0000313" key="4">
    <source>
        <dbReference type="Proteomes" id="UP000191285"/>
    </source>
</evidence>
<protein>
    <recommendedName>
        <fullName evidence="2">GP-PDE domain-containing protein</fullName>
    </recommendedName>
</protein>
<reference evidence="4" key="1">
    <citation type="journal article" date="2017" name="Nat. Microbiol.">
        <title>Global analysis of biosynthetic gene clusters reveals vast potential of secondary metabolite production in Penicillium species.</title>
        <authorList>
            <person name="Nielsen J.C."/>
            <person name="Grijseels S."/>
            <person name="Prigent S."/>
            <person name="Ji B."/>
            <person name="Dainat J."/>
            <person name="Nielsen K.F."/>
            <person name="Frisvad J.C."/>
            <person name="Workman M."/>
            <person name="Nielsen J."/>
        </authorList>
    </citation>
    <scope>NUCLEOTIDE SEQUENCE [LARGE SCALE GENOMIC DNA]</scope>
    <source>
        <strain evidence="4">IBT 24891</strain>
    </source>
</reference>
<dbReference type="STRING" id="303698.A0A1V6SYM9"/>
<keyword evidence="1" id="KW-0812">Transmembrane</keyword>
<dbReference type="InterPro" id="IPR030395">
    <property type="entry name" value="GP_PDE_dom"/>
</dbReference>
<dbReference type="GO" id="GO:0008081">
    <property type="term" value="F:phosphoric diester hydrolase activity"/>
    <property type="evidence" value="ECO:0007669"/>
    <property type="project" value="InterPro"/>
</dbReference>
<dbReference type="PANTHER" id="PTHR43805">
    <property type="entry name" value="GLYCEROPHOSPHORYL DIESTER PHOSPHODIESTERASE"/>
    <property type="match status" value="1"/>
</dbReference>
<dbReference type="SUPFAM" id="SSF51695">
    <property type="entry name" value="PLC-like phosphodiesterases"/>
    <property type="match status" value="1"/>
</dbReference>
<comment type="caution">
    <text evidence="3">The sequence shown here is derived from an EMBL/GenBank/DDBJ whole genome shotgun (WGS) entry which is preliminary data.</text>
</comment>
<dbReference type="CDD" id="cd08570">
    <property type="entry name" value="GDPD_YPL206cp_fungi"/>
    <property type="match status" value="1"/>
</dbReference>
<dbReference type="EMBL" id="MLKD01000016">
    <property type="protein sequence ID" value="OQE19066.1"/>
    <property type="molecule type" value="Genomic_DNA"/>
</dbReference>
<dbReference type="GO" id="GO:0006629">
    <property type="term" value="P:lipid metabolic process"/>
    <property type="evidence" value="ECO:0007669"/>
    <property type="project" value="InterPro"/>
</dbReference>